<protein>
    <submittedName>
        <fullName evidence="1">Uncharacterized protein</fullName>
    </submittedName>
</protein>
<proteinExistence type="predicted"/>
<evidence type="ECO:0000313" key="2">
    <source>
        <dbReference type="Proteomes" id="UP000033945"/>
    </source>
</evidence>
<comment type="caution">
    <text evidence="1">The sequence shown here is derived from an EMBL/GenBank/DDBJ whole genome shotgun (WGS) entry which is preliminary data.</text>
</comment>
<name>A0A0G1L252_9BACT</name>
<dbReference type="AlphaFoldDB" id="A0A0G1L252"/>
<sequence>MRTRPKSDEAVNPKSGPAIYINRFLRDLRRGLMSLPRNDKSIIYPFSRLSMGL</sequence>
<accession>A0A0G1L252</accession>
<evidence type="ECO:0000313" key="1">
    <source>
        <dbReference type="EMBL" id="KKT62667.1"/>
    </source>
</evidence>
<reference evidence="1 2" key="1">
    <citation type="journal article" date="2015" name="Nature">
        <title>rRNA introns, odd ribosomes, and small enigmatic genomes across a large radiation of phyla.</title>
        <authorList>
            <person name="Brown C.T."/>
            <person name="Hug L.A."/>
            <person name="Thomas B.C."/>
            <person name="Sharon I."/>
            <person name="Castelle C.J."/>
            <person name="Singh A."/>
            <person name="Wilkins M.J."/>
            <person name="Williams K.H."/>
            <person name="Banfield J.F."/>
        </authorList>
    </citation>
    <scope>NUCLEOTIDE SEQUENCE [LARGE SCALE GENOMIC DNA]</scope>
</reference>
<dbReference type="Proteomes" id="UP000033945">
    <property type="component" value="Unassembled WGS sequence"/>
</dbReference>
<gene>
    <name evidence="1" type="ORF">UW55_C0010G0016</name>
</gene>
<dbReference type="EMBL" id="LCIT01000010">
    <property type="protein sequence ID" value="KKT62667.1"/>
    <property type="molecule type" value="Genomic_DNA"/>
</dbReference>
<organism evidence="1 2">
    <name type="scientific">Candidatus Giovannonibacteria bacterium GW2011_GWA2_44_26</name>
    <dbReference type="NCBI Taxonomy" id="1618648"/>
    <lineage>
        <taxon>Bacteria</taxon>
        <taxon>Candidatus Giovannoniibacteriota</taxon>
    </lineage>
</organism>